<dbReference type="Gene3D" id="3.90.70.10">
    <property type="entry name" value="Cysteine proteinases"/>
    <property type="match status" value="1"/>
</dbReference>
<dbReference type="SMART" id="SM00848">
    <property type="entry name" value="Inhibitor_I29"/>
    <property type="match status" value="1"/>
</dbReference>
<feature type="domain" description="Peptidase C1A papain C-terminal" evidence="4">
    <location>
        <begin position="132"/>
        <end position="360"/>
    </location>
</feature>
<dbReference type="PANTHER" id="PTHR12411">
    <property type="entry name" value="CYSTEINE PROTEASE FAMILY C1-RELATED"/>
    <property type="match status" value="1"/>
</dbReference>
<organism evidence="6 7">
    <name type="scientific">Perkinsus olseni</name>
    <name type="common">Perkinsus atlanticus</name>
    <dbReference type="NCBI Taxonomy" id="32597"/>
    <lineage>
        <taxon>Eukaryota</taxon>
        <taxon>Sar</taxon>
        <taxon>Alveolata</taxon>
        <taxon>Perkinsozoa</taxon>
        <taxon>Perkinsea</taxon>
        <taxon>Perkinsida</taxon>
        <taxon>Perkinsidae</taxon>
        <taxon>Perkinsus</taxon>
    </lineage>
</organism>
<dbReference type="Proteomes" id="UP000574390">
    <property type="component" value="Unassembled WGS sequence"/>
</dbReference>
<dbReference type="Pfam" id="PF08246">
    <property type="entry name" value="Inhibitor_I29"/>
    <property type="match status" value="1"/>
</dbReference>
<feature type="chain" id="PRO_5029449833" evidence="3">
    <location>
        <begin position="24"/>
        <end position="374"/>
    </location>
</feature>
<reference evidence="6 7" key="1">
    <citation type="submission" date="2020-04" db="EMBL/GenBank/DDBJ databases">
        <title>Perkinsus olseni comparative genomics.</title>
        <authorList>
            <person name="Bogema D.R."/>
        </authorList>
    </citation>
    <scope>NUCLEOTIDE SEQUENCE [LARGE SCALE GENOMIC DNA]</scope>
    <source>
        <strain evidence="6">ATCC PRA-205</strain>
    </source>
</reference>
<dbReference type="AlphaFoldDB" id="A0A7J6RE32"/>
<dbReference type="CDD" id="cd02248">
    <property type="entry name" value="Peptidase_C1A"/>
    <property type="match status" value="1"/>
</dbReference>
<dbReference type="GO" id="GO:0006508">
    <property type="term" value="P:proteolysis"/>
    <property type="evidence" value="ECO:0007669"/>
    <property type="project" value="InterPro"/>
</dbReference>
<dbReference type="SMART" id="SM00645">
    <property type="entry name" value="Pept_C1"/>
    <property type="match status" value="1"/>
</dbReference>
<dbReference type="InterPro" id="IPR000668">
    <property type="entry name" value="Peptidase_C1A_C"/>
</dbReference>
<comment type="caution">
    <text evidence="6">The sequence shown here is derived from an EMBL/GenBank/DDBJ whole genome shotgun (WGS) entry which is preliminary data.</text>
</comment>
<sequence>MRKGFTFVVAITIPLASPGEVLSEQKIDEAFADFIVRYQKKYHSEAERSRRRGLFAKTLMDVVAANEGHDEAGGSPPTASEISSKYVADINAFADLSAEDFAEELLCGAPISTPNFLILNTSSLGSPNPSNLPESVDWVAAGAVGPVRDQLECACCYAVQAAVMAEGRFQIKTGIKPLIPFSVQQIVDCSTFYGNKGCKGGTVTKTWMYVQNQGIVKESAYPFTAKDGKCKDSVVTSPANQCLADHDVVGWRGILPEDEPSLRAAVAEGPVSVNLHASSARFRNYRFGVITTKECGEGNLNHAVAIVGYGKTPEGVTYWKILNSWGPSWGEDGIGYVERITPGFPRGPCAIMADPGLYPVFADNIKATACIEKR</sequence>
<accession>A0A7J6RE32</accession>
<dbReference type="InterPro" id="IPR038765">
    <property type="entry name" value="Papain-like_cys_pep_sf"/>
</dbReference>
<dbReference type="PROSITE" id="PS00639">
    <property type="entry name" value="THIOL_PROTEASE_HIS"/>
    <property type="match status" value="1"/>
</dbReference>
<gene>
    <name evidence="6" type="ORF">FOZ62_015235</name>
</gene>
<dbReference type="GO" id="GO:0008234">
    <property type="term" value="F:cysteine-type peptidase activity"/>
    <property type="evidence" value="ECO:0007669"/>
    <property type="project" value="InterPro"/>
</dbReference>
<dbReference type="InterPro" id="IPR013201">
    <property type="entry name" value="Prot_inhib_I29"/>
</dbReference>
<evidence type="ECO:0000259" key="5">
    <source>
        <dbReference type="SMART" id="SM00848"/>
    </source>
</evidence>
<protein>
    <submittedName>
        <fullName evidence="6">Uncharacterized protein</fullName>
    </submittedName>
</protein>
<evidence type="ECO:0000313" key="7">
    <source>
        <dbReference type="Proteomes" id="UP000574390"/>
    </source>
</evidence>
<dbReference type="InterPro" id="IPR039417">
    <property type="entry name" value="Peptidase_C1A_papain-like"/>
</dbReference>
<dbReference type="InterPro" id="IPR025660">
    <property type="entry name" value="Pept_his_AS"/>
</dbReference>
<keyword evidence="2" id="KW-0865">Zymogen</keyword>
<evidence type="ECO:0000313" key="6">
    <source>
        <dbReference type="EMBL" id="KAF4718747.1"/>
    </source>
</evidence>
<keyword evidence="3" id="KW-0732">Signal</keyword>
<feature type="domain" description="Cathepsin propeptide inhibitor" evidence="5">
    <location>
        <begin position="31"/>
        <end position="101"/>
    </location>
</feature>
<proteinExistence type="inferred from homology"/>
<evidence type="ECO:0000256" key="3">
    <source>
        <dbReference type="SAM" id="SignalP"/>
    </source>
</evidence>
<name>A0A7J6RE32_PEROL</name>
<evidence type="ECO:0000259" key="4">
    <source>
        <dbReference type="SMART" id="SM00645"/>
    </source>
</evidence>
<dbReference type="Pfam" id="PF00112">
    <property type="entry name" value="Peptidase_C1"/>
    <property type="match status" value="1"/>
</dbReference>
<dbReference type="SUPFAM" id="SSF54001">
    <property type="entry name" value="Cysteine proteinases"/>
    <property type="match status" value="1"/>
</dbReference>
<evidence type="ECO:0000256" key="1">
    <source>
        <dbReference type="ARBA" id="ARBA00008455"/>
    </source>
</evidence>
<feature type="signal peptide" evidence="3">
    <location>
        <begin position="1"/>
        <end position="23"/>
    </location>
</feature>
<dbReference type="InterPro" id="IPR013128">
    <property type="entry name" value="Peptidase_C1A"/>
</dbReference>
<comment type="similarity">
    <text evidence="1">Belongs to the peptidase C1 family.</text>
</comment>
<dbReference type="EMBL" id="JABANM010022935">
    <property type="protein sequence ID" value="KAF4718747.1"/>
    <property type="molecule type" value="Genomic_DNA"/>
</dbReference>
<evidence type="ECO:0000256" key="2">
    <source>
        <dbReference type="ARBA" id="ARBA00023145"/>
    </source>
</evidence>